<feature type="compositionally biased region" description="Acidic residues" evidence="1">
    <location>
        <begin position="11"/>
        <end position="25"/>
    </location>
</feature>
<evidence type="ECO:0000313" key="3">
    <source>
        <dbReference type="Proteomes" id="UP000440578"/>
    </source>
</evidence>
<feature type="region of interest" description="Disordered" evidence="1">
    <location>
        <begin position="441"/>
        <end position="533"/>
    </location>
</feature>
<organism evidence="2 3">
    <name type="scientific">Amphibalanus amphitrite</name>
    <name type="common">Striped barnacle</name>
    <name type="synonym">Balanus amphitrite</name>
    <dbReference type="NCBI Taxonomy" id="1232801"/>
    <lineage>
        <taxon>Eukaryota</taxon>
        <taxon>Metazoa</taxon>
        <taxon>Ecdysozoa</taxon>
        <taxon>Arthropoda</taxon>
        <taxon>Crustacea</taxon>
        <taxon>Multicrustacea</taxon>
        <taxon>Cirripedia</taxon>
        <taxon>Thoracica</taxon>
        <taxon>Thoracicalcarea</taxon>
        <taxon>Balanomorpha</taxon>
        <taxon>Balanoidea</taxon>
        <taxon>Balanidae</taxon>
        <taxon>Amphibalaninae</taxon>
        <taxon>Amphibalanus</taxon>
    </lineage>
</organism>
<dbReference type="Proteomes" id="UP000440578">
    <property type="component" value="Unassembled WGS sequence"/>
</dbReference>
<dbReference type="InterPro" id="IPR006624">
    <property type="entry name" value="Beta-propeller_rpt_TECPR"/>
</dbReference>
<accession>A0A6A4WAR2</accession>
<dbReference type="Gene3D" id="2.130.10.10">
    <property type="entry name" value="YVTN repeat-like/Quinoprotein amine dehydrogenase"/>
    <property type="match status" value="1"/>
</dbReference>
<comment type="caution">
    <text evidence="2">The sequence shown here is derived from an EMBL/GenBank/DDBJ whole genome shotgun (WGS) entry which is preliminary data.</text>
</comment>
<protein>
    <submittedName>
        <fullName evidence="2">Tectonin beta-propeller repeat-containing protein 2</fullName>
    </submittedName>
</protein>
<feature type="region of interest" description="Disordered" evidence="1">
    <location>
        <begin position="1"/>
        <end position="29"/>
    </location>
</feature>
<dbReference type="GO" id="GO:0005737">
    <property type="term" value="C:cytoplasm"/>
    <property type="evidence" value="ECO:0007669"/>
    <property type="project" value="GOC"/>
</dbReference>
<dbReference type="InterPro" id="IPR015943">
    <property type="entry name" value="WD40/YVTN_repeat-like_dom_sf"/>
</dbReference>
<dbReference type="EMBL" id="VIIS01001237">
    <property type="protein sequence ID" value="KAF0300730.1"/>
    <property type="molecule type" value="Genomic_DNA"/>
</dbReference>
<dbReference type="GO" id="GO:0032527">
    <property type="term" value="P:protein exit from endoplasmic reticulum"/>
    <property type="evidence" value="ECO:0007669"/>
    <property type="project" value="TreeGrafter"/>
</dbReference>
<gene>
    <name evidence="2" type="primary">TECPR2</name>
    <name evidence="2" type="ORF">FJT64_003245</name>
</gene>
<dbReference type="OrthoDB" id="9930272at2759"/>
<sequence>MTDAVETAAAVEEEDPSSPPPEEDPSLPPPLKEWAPLNHLMLQVPAKYQNLLVTGDLQLTSVSAVDEHILLGTNTGSVYWYDTVGCTMQRYRAEGQQSAVCRVSAVTSVDHLLAAGHRSGDISVFLVPRLARGDVPDYVRITESNIKKSLQFRVDAGHRVPISALAWSRNAARLFSGDREGTVAVSEIDYVTETVCCRVVVREPTPVVQLQYSRQTLLVASRGRCCLLSWPDPAGAEPQPRQVGTKPRKSPADLGACFLESDGGEMTVLAARPSLKVVTADLTGQVSATISLKPTLETAGSVPLLFPVAAPTSEPSPGRLAPLWPGAVALYDNRTLLVVDVVRWEIVWRCDHLPAILDLTVSGDAVFVLCSARRLIRLSQTPDNHPAVCDNMRVANGDLSFDEVMQELKSSVPVNQVKTLLSSVHGQLGRSGLLDAFTSQKVASGGSSGTPSPPTEELRGDLSTPEGQTRLSSWMGGGPLYGEASQTPETQQKPEPETEPEPEPSYLSLFPLNKKRSSSPPPPRHPIADSETGEPLRHVVERLDYSACQVAVSWDGRRVWRLDANGAAYSLADPEPGRPTGTQWVRAASDVLQLAADATAVWYIKRGGRLYVQRDLSAHRCASSELSVDTPGPIIHVTARDGVVWAVTDKGNVLWRVGVSRAQLAGYSWEPLTLESLKARAVFLTAGELGWLVDDRGRLHVTSGVSASLPRGMDSVWRRVLAERSSSWISGQQVAVMSPGAALRPSLAVEGAVAWLADPGVMSVMTCRHHIIAVRWEQFVPRGPRQEWSEIHADGLYQRRGQLWALSGRGQLYGGHGHDGDLQLVPLPERNCSVACVSAAPGALWLLTAAGAVYVREGMEQTATGNDWVQLDLVQMDGCRLVHLSVGAQSVWACDAAGRVLVRLGPTVARRSAASLQPAWVSIDRPAGVRFVMVFASCMWEEPDDSPPDSPDSVADDSDPELEAATVCVGPADQQVWALDSAGVPWRRCGLDDQPVVGTQWRPAGGVSADRLAVSPAGVWARCRRSGRVHRWMETAAQWCRVPGITRHASVSVSGELWVVHRGALYTLHDLTLRPGRPIEPRVTARSPPPASATAAEEGDDRDWELVTY</sequence>
<dbReference type="PANTHER" id="PTHR23287">
    <property type="entry name" value="RUBY-EYE2-LIKE PROTEIN"/>
    <property type="match status" value="1"/>
</dbReference>
<dbReference type="SUPFAM" id="SSF50978">
    <property type="entry name" value="WD40 repeat-like"/>
    <property type="match status" value="1"/>
</dbReference>
<proteinExistence type="predicted"/>
<feature type="compositionally biased region" description="Low complexity" evidence="1">
    <location>
        <begin position="1081"/>
        <end position="1096"/>
    </location>
</feature>
<dbReference type="InterPro" id="IPR036322">
    <property type="entry name" value="WD40_repeat_dom_sf"/>
</dbReference>
<dbReference type="Pfam" id="PF19193">
    <property type="entry name" value="Tectonin"/>
    <property type="match status" value="1"/>
</dbReference>
<evidence type="ECO:0000256" key="1">
    <source>
        <dbReference type="SAM" id="MobiDB-lite"/>
    </source>
</evidence>
<dbReference type="PANTHER" id="PTHR23287:SF16">
    <property type="entry name" value="TECTONIN BETA-PROPELLER REPEAT-CONTAINING PROTEIN 2"/>
    <property type="match status" value="1"/>
</dbReference>
<feature type="compositionally biased region" description="Low complexity" evidence="1">
    <location>
        <begin position="1"/>
        <end position="10"/>
    </location>
</feature>
<name>A0A6A4WAR2_AMPAM</name>
<dbReference type="AlphaFoldDB" id="A0A6A4WAR2"/>
<feature type="region of interest" description="Disordered" evidence="1">
    <location>
        <begin position="1078"/>
        <end position="1102"/>
    </location>
</feature>
<reference evidence="2 3" key="1">
    <citation type="submission" date="2019-07" db="EMBL/GenBank/DDBJ databases">
        <title>Draft genome assembly of a fouling barnacle, Amphibalanus amphitrite (Darwin, 1854): The first reference genome for Thecostraca.</title>
        <authorList>
            <person name="Kim W."/>
        </authorList>
    </citation>
    <scope>NUCLEOTIDE SEQUENCE [LARGE SCALE GENOMIC DNA]</scope>
    <source>
        <strain evidence="2">SNU_AA5</strain>
        <tissue evidence="2">Soma without cirri and trophi</tissue>
    </source>
</reference>
<keyword evidence="3" id="KW-1185">Reference proteome</keyword>
<dbReference type="SMART" id="SM00706">
    <property type="entry name" value="TECPR"/>
    <property type="match status" value="8"/>
</dbReference>
<evidence type="ECO:0000313" key="2">
    <source>
        <dbReference type="EMBL" id="KAF0300730.1"/>
    </source>
</evidence>
<dbReference type="SUPFAM" id="SSF63829">
    <property type="entry name" value="Calcium-dependent phosphotriesterase"/>
    <property type="match status" value="1"/>
</dbReference>